<accession>A0ACB8RAW0</accession>
<proteinExistence type="predicted"/>
<sequence>MLITRQLILSCPCLVGHAHGADGKGRIDLLVGGAAQHRLASHWTTAWGTSNVPATRRLRIVPHLWLSFSLRGAWLTSSRCILLLTIHSCVLLSLALPQNL</sequence>
<evidence type="ECO:0000313" key="1">
    <source>
        <dbReference type="EMBL" id="KAI0040920.1"/>
    </source>
</evidence>
<gene>
    <name evidence="1" type="ORF">FA95DRAFT_805702</name>
</gene>
<comment type="caution">
    <text evidence="1">The sequence shown here is derived from an EMBL/GenBank/DDBJ whole genome shotgun (WGS) entry which is preliminary data.</text>
</comment>
<dbReference type="Proteomes" id="UP000814033">
    <property type="component" value="Unassembled WGS sequence"/>
</dbReference>
<organism evidence="1 2">
    <name type="scientific">Auriscalpium vulgare</name>
    <dbReference type="NCBI Taxonomy" id="40419"/>
    <lineage>
        <taxon>Eukaryota</taxon>
        <taxon>Fungi</taxon>
        <taxon>Dikarya</taxon>
        <taxon>Basidiomycota</taxon>
        <taxon>Agaricomycotina</taxon>
        <taxon>Agaricomycetes</taxon>
        <taxon>Russulales</taxon>
        <taxon>Auriscalpiaceae</taxon>
        <taxon>Auriscalpium</taxon>
    </lineage>
</organism>
<reference evidence="1" key="1">
    <citation type="submission" date="2021-02" db="EMBL/GenBank/DDBJ databases">
        <authorList>
            <consortium name="DOE Joint Genome Institute"/>
            <person name="Ahrendt S."/>
            <person name="Looney B.P."/>
            <person name="Miyauchi S."/>
            <person name="Morin E."/>
            <person name="Drula E."/>
            <person name="Courty P.E."/>
            <person name="Chicoki N."/>
            <person name="Fauchery L."/>
            <person name="Kohler A."/>
            <person name="Kuo A."/>
            <person name="Labutti K."/>
            <person name="Pangilinan J."/>
            <person name="Lipzen A."/>
            <person name="Riley R."/>
            <person name="Andreopoulos W."/>
            <person name="He G."/>
            <person name="Johnson J."/>
            <person name="Barry K.W."/>
            <person name="Grigoriev I.V."/>
            <person name="Nagy L."/>
            <person name="Hibbett D."/>
            <person name="Henrissat B."/>
            <person name="Matheny P.B."/>
            <person name="Labbe J."/>
            <person name="Martin F."/>
        </authorList>
    </citation>
    <scope>NUCLEOTIDE SEQUENCE</scope>
    <source>
        <strain evidence="1">FP105234-sp</strain>
    </source>
</reference>
<keyword evidence="2" id="KW-1185">Reference proteome</keyword>
<dbReference type="EMBL" id="MU276158">
    <property type="protein sequence ID" value="KAI0040920.1"/>
    <property type="molecule type" value="Genomic_DNA"/>
</dbReference>
<name>A0ACB8RAW0_9AGAM</name>
<reference evidence="1" key="2">
    <citation type="journal article" date="2022" name="New Phytol.">
        <title>Evolutionary transition to the ectomycorrhizal habit in the genomes of a hyperdiverse lineage of mushroom-forming fungi.</title>
        <authorList>
            <person name="Looney B."/>
            <person name="Miyauchi S."/>
            <person name="Morin E."/>
            <person name="Drula E."/>
            <person name="Courty P.E."/>
            <person name="Kohler A."/>
            <person name="Kuo A."/>
            <person name="LaButti K."/>
            <person name="Pangilinan J."/>
            <person name="Lipzen A."/>
            <person name="Riley R."/>
            <person name="Andreopoulos W."/>
            <person name="He G."/>
            <person name="Johnson J."/>
            <person name="Nolan M."/>
            <person name="Tritt A."/>
            <person name="Barry K.W."/>
            <person name="Grigoriev I.V."/>
            <person name="Nagy L.G."/>
            <person name="Hibbett D."/>
            <person name="Henrissat B."/>
            <person name="Matheny P.B."/>
            <person name="Labbe J."/>
            <person name="Martin F.M."/>
        </authorList>
    </citation>
    <scope>NUCLEOTIDE SEQUENCE</scope>
    <source>
        <strain evidence="1">FP105234-sp</strain>
    </source>
</reference>
<evidence type="ECO:0000313" key="2">
    <source>
        <dbReference type="Proteomes" id="UP000814033"/>
    </source>
</evidence>
<protein>
    <submittedName>
        <fullName evidence="1">Uncharacterized protein</fullName>
    </submittedName>
</protein>